<protein>
    <submittedName>
        <fullName evidence="1">Uncharacterized protein</fullName>
    </submittedName>
</protein>
<organism evidence="1 2">
    <name type="scientific">Ochrobactrum soli</name>
    <dbReference type="NCBI Taxonomy" id="2448455"/>
    <lineage>
        <taxon>Bacteria</taxon>
        <taxon>Pseudomonadati</taxon>
        <taxon>Pseudomonadota</taxon>
        <taxon>Alphaproteobacteria</taxon>
        <taxon>Hyphomicrobiales</taxon>
        <taxon>Brucellaceae</taxon>
        <taxon>Brucella/Ochrobactrum group</taxon>
        <taxon>Ochrobactrum</taxon>
    </lineage>
</organism>
<evidence type="ECO:0000313" key="2">
    <source>
        <dbReference type="Proteomes" id="UP000246073"/>
    </source>
</evidence>
<sequence length="40" mass="4534">MIASWMTENTKAPQKCGAFFCPVCWGFQKTPLLQLSADRK</sequence>
<proteinExistence type="predicted"/>
<evidence type="ECO:0000313" key="1">
    <source>
        <dbReference type="EMBL" id="SPL63224.1"/>
    </source>
</evidence>
<dbReference type="EMBL" id="OOFM01000004">
    <property type="protein sequence ID" value="SPL63224.1"/>
    <property type="molecule type" value="Genomic_DNA"/>
</dbReference>
<gene>
    <name evidence="1" type="ORF">OHAE_3156</name>
</gene>
<reference evidence="2" key="1">
    <citation type="submission" date="2017-12" db="EMBL/GenBank/DDBJ databases">
        <authorList>
            <person name="Diaz M."/>
        </authorList>
    </citation>
    <scope>NUCLEOTIDE SEQUENCE [LARGE SCALE GENOMIC DNA]</scope>
    <source>
        <strain evidence="2">FI11154</strain>
    </source>
</reference>
<dbReference type="AlphaFoldDB" id="A0A2P9HGJ4"/>
<accession>A0A2P9HGJ4</accession>
<name>A0A2P9HGJ4_9HYPH</name>
<dbReference type="Proteomes" id="UP000246073">
    <property type="component" value="Unassembled WGS sequence"/>
</dbReference>